<dbReference type="RefSeq" id="XP_010247299.1">
    <property type="nucleotide sequence ID" value="XM_010248997.1"/>
</dbReference>
<dbReference type="KEGG" id="nnu:104590363"/>
<keyword evidence="1" id="KW-0175">Coiled coil</keyword>
<name>A0A1U7Z2F0_NELNU</name>
<gene>
    <name evidence="4" type="primary">LOC104590363</name>
</gene>
<evidence type="ECO:0000313" key="4">
    <source>
        <dbReference type="RefSeq" id="XP_010247299.1"/>
    </source>
</evidence>
<keyword evidence="3" id="KW-1185">Reference proteome</keyword>
<reference evidence="4" key="1">
    <citation type="submission" date="2025-08" db="UniProtKB">
        <authorList>
            <consortium name="RefSeq"/>
        </authorList>
    </citation>
    <scope>IDENTIFICATION</scope>
</reference>
<feature type="region of interest" description="Disordered" evidence="2">
    <location>
        <begin position="232"/>
        <end position="270"/>
    </location>
</feature>
<feature type="region of interest" description="Disordered" evidence="2">
    <location>
        <begin position="425"/>
        <end position="451"/>
    </location>
</feature>
<organism evidence="3 4">
    <name type="scientific">Nelumbo nucifera</name>
    <name type="common">Sacred lotus</name>
    <dbReference type="NCBI Taxonomy" id="4432"/>
    <lineage>
        <taxon>Eukaryota</taxon>
        <taxon>Viridiplantae</taxon>
        <taxon>Streptophyta</taxon>
        <taxon>Embryophyta</taxon>
        <taxon>Tracheophyta</taxon>
        <taxon>Spermatophyta</taxon>
        <taxon>Magnoliopsida</taxon>
        <taxon>Proteales</taxon>
        <taxon>Nelumbonaceae</taxon>
        <taxon>Nelumbo</taxon>
    </lineage>
</organism>
<dbReference type="eggNOG" id="ENOG502S6BN">
    <property type="taxonomic scope" value="Eukaryota"/>
</dbReference>
<evidence type="ECO:0000256" key="1">
    <source>
        <dbReference type="SAM" id="Coils"/>
    </source>
</evidence>
<evidence type="ECO:0000256" key="2">
    <source>
        <dbReference type="SAM" id="MobiDB-lite"/>
    </source>
</evidence>
<proteinExistence type="predicted"/>
<accession>A0A1U7Z2F0</accession>
<protein>
    <submittedName>
        <fullName evidence="4">Uncharacterized protein LOC104590363</fullName>
    </submittedName>
</protein>
<feature type="coiled-coil region" evidence="1">
    <location>
        <begin position="174"/>
        <end position="201"/>
    </location>
</feature>
<sequence length="451" mass="50665">MDRSMIDAASGDVLVNKTPTQARELISNMAANAQQFDQRQEPVPRRVNEVSTSSIDQRLDTLTSLVEKLVVGHVQQINTCGICSTMDHPTDMCPTLQDEPYEQANAIGGFPQRRYNPYSNTYNPRWRENPNFIYGAKPFGFQPRQPAPQHAPPRPGRSLDEIVKALTANTQHLQQETRTSIKNLENQVSELETTVSRLESQGLGKLPSQTMADPKKNTSVITIRSGKELNRPSKVVPKNTAKEEIEKEALPQTQDPSSKQPQAVVTAPPFPSRFAKSKKEEQDKDILETFRKVEVNIPLLDAIKQVPRYAKFLKELYTTKKKLKGDEKVHIGENVLAIFQKKLPPKCKDPAQEVYELDGKDVLEITISKHPEKEELTLSSKLQETVAALNGSPELQQLGNAPYIMLPISDRKPLPSVLQAPIPDLNPHMIDGRGKHRKLQLQDVEDPVYDD</sequence>
<evidence type="ECO:0000313" key="3">
    <source>
        <dbReference type="Proteomes" id="UP000189703"/>
    </source>
</evidence>
<feature type="compositionally biased region" description="Basic and acidic residues" evidence="2">
    <location>
        <begin position="240"/>
        <end position="249"/>
    </location>
</feature>
<dbReference type="InParanoid" id="A0A1U7Z2F0"/>
<feature type="compositionally biased region" description="Polar residues" evidence="2">
    <location>
        <begin position="251"/>
        <end position="263"/>
    </location>
</feature>
<dbReference type="OrthoDB" id="1699331at2759"/>
<dbReference type="AlphaFoldDB" id="A0A1U7Z2F0"/>
<dbReference type="GeneID" id="104590363"/>
<dbReference type="Proteomes" id="UP000189703">
    <property type="component" value="Unplaced"/>
</dbReference>